<keyword evidence="8" id="KW-0966">Cell projection</keyword>
<name>A0A653DGZ5_CALMS</name>
<dbReference type="InterPro" id="IPR000048">
    <property type="entry name" value="IQ_motif_EF-hand-BS"/>
</dbReference>
<keyword evidence="12" id="KW-1185">Reference proteome</keyword>
<evidence type="ECO:0000256" key="1">
    <source>
        <dbReference type="ARBA" id="ARBA00004611"/>
    </source>
</evidence>
<sequence>MDEEEEFVERATNHELLFSYTEDACATKLLKRIMKCILCECIDQLFILRCITGSSIVHSDDPPSYVSLDERYTGTEDHAETRISSVTSNYDKLAKDIHLIIVVLSDTKSEINMVDTFKVLQESCVALARMQEDEVQLMLDASANEKAVVELTNLLEEERLANIRTIEETQAKIQKLRFEVEDIVVYGRYEKTYFERWELSRNEQNRMICNDKENSYKNTIKQMEDNIELENRCHMELMSYVAESKNDYMEEIQYWMKRYDDELDSRENDLITIKANLEKITEDLEKTRNLYAERTAAIADWLEYKRIKKEKEDREALEIWAATKIQAWWRGVMFRKKLGPYRKKKGKGKGKDKKKGKGKK</sequence>
<dbReference type="PANTHER" id="PTHR14871">
    <property type="entry name" value="DYNEIN REGULATORY COMPLEX PROTEIN 9"/>
    <property type="match status" value="1"/>
</dbReference>
<evidence type="ECO:0000256" key="5">
    <source>
        <dbReference type="ARBA" id="ARBA00022846"/>
    </source>
</evidence>
<keyword evidence="6" id="KW-0969">Cilium</keyword>
<dbReference type="GO" id="GO:0031514">
    <property type="term" value="C:motile cilium"/>
    <property type="evidence" value="ECO:0007669"/>
    <property type="project" value="TreeGrafter"/>
</dbReference>
<gene>
    <name evidence="11" type="ORF">CALMAC_LOCUS17481</name>
</gene>
<comment type="subcellular location">
    <subcellularLocation>
        <location evidence="1">Cytoplasm</location>
        <location evidence="1">Cytoskeleton</location>
        <location evidence="1">Flagellum axoneme</location>
    </subcellularLocation>
</comment>
<dbReference type="OrthoDB" id="10254713at2759"/>
<dbReference type="InterPro" id="IPR042618">
    <property type="entry name" value="IQCG"/>
</dbReference>
<evidence type="ECO:0000256" key="6">
    <source>
        <dbReference type="ARBA" id="ARBA00023069"/>
    </source>
</evidence>
<dbReference type="Proteomes" id="UP000410492">
    <property type="component" value="Unassembled WGS sequence"/>
</dbReference>
<dbReference type="CDD" id="cd23766">
    <property type="entry name" value="IQCG"/>
    <property type="match status" value="1"/>
</dbReference>
<evidence type="ECO:0000256" key="4">
    <source>
        <dbReference type="ARBA" id="ARBA00022490"/>
    </source>
</evidence>
<dbReference type="AlphaFoldDB" id="A0A653DGZ5"/>
<evidence type="ECO:0000256" key="10">
    <source>
        <dbReference type="SAM" id="MobiDB-lite"/>
    </source>
</evidence>
<evidence type="ECO:0000313" key="11">
    <source>
        <dbReference type="EMBL" id="VEN59483.1"/>
    </source>
</evidence>
<proteinExistence type="inferred from homology"/>
<evidence type="ECO:0000256" key="2">
    <source>
        <dbReference type="ARBA" id="ARBA00008222"/>
    </source>
</evidence>
<protein>
    <recommendedName>
        <fullName evidence="3">Dynein regulatory complex protein 9</fullName>
    </recommendedName>
    <alternativeName>
        <fullName evidence="9">IQ domain-containing protein G</fullName>
    </alternativeName>
</protein>
<evidence type="ECO:0000256" key="7">
    <source>
        <dbReference type="ARBA" id="ARBA00023212"/>
    </source>
</evidence>
<keyword evidence="5" id="KW-0282">Flagellum</keyword>
<dbReference type="Pfam" id="PF00612">
    <property type="entry name" value="IQ"/>
    <property type="match status" value="1"/>
</dbReference>
<reference evidence="11 12" key="1">
    <citation type="submission" date="2019-01" db="EMBL/GenBank/DDBJ databases">
        <authorList>
            <person name="Sayadi A."/>
        </authorList>
    </citation>
    <scope>NUCLEOTIDE SEQUENCE [LARGE SCALE GENOMIC DNA]</scope>
</reference>
<evidence type="ECO:0000256" key="8">
    <source>
        <dbReference type="ARBA" id="ARBA00023273"/>
    </source>
</evidence>
<dbReference type="PANTHER" id="PTHR14871:SF1">
    <property type="entry name" value="DYNEIN REGULATORY COMPLEX PROTEIN 9"/>
    <property type="match status" value="1"/>
</dbReference>
<keyword evidence="7" id="KW-0206">Cytoskeleton</keyword>
<dbReference type="GO" id="GO:0005737">
    <property type="term" value="C:cytoplasm"/>
    <property type="evidence" value="ECO:0007669"/>
    <property type="project" value="TreeGrafter"/>
</dbReference>
<dbReference type="GO" id="GO:0044782">
    <property type="term" value="P:cilium organization"/>
    <property type="evidence" value="ECO:0007669"/>
    <property type="project" value="TreeGrafter"/>
</dbReference>
<dbReference type="Gene3D" id="1.20.5.190">
    <property type="match status" value="1"/>
</dbReference>
<organism evidence="11 12">
    <name type="scientific">Callosobruchus maculatus</name>
    <name type="common">Southern cowpea weevil</name>
    <name type="synonym">Pulse bruchid</name>
    <dbReference type="NCBI Taxonomy" id="64391"/>
    <lineage>
        <taxon>Eukaryota</taxon>
        <taxon>Metazoa</taxon>
        <taxon>Ecdysozoa</taxon>
        <taxon>Arthropoda</taxon>
        <taxon>Hexapoda</taxon>
        <taxon>Insecta</taxon>
        <taxon>Pterygota</taxon>
        <taxon>Neoptera</taxon>
        <taxon>Endopterygota</taxon>
        <taxon>Coleoptera</taxon>
        <taxon>Polyphaga</taxon>
        <taxon>Cucujiformia</taxon>
        <taxon>Chrysomeloidea</taxon>
        <taxon>Chrysomelidae</taxon>
        <taxon>Bruchinae</taxon>
        <taxon>Bruchini</taxon>
        <taxon>Callosobruchus</taxon>
    </lineage>
</organism>
<dbReference type="PROSITE" id="PS50096">
    <property type="entry name" value="IQ"/>
    <property type="match status" value="1"/>
</dbReference>
<dbReference type="EMBL" id="CAACVG010012040">
    <property type="protein sequence ID" value="VEN59483.1"/>
    <property type="molecule type" value="Genomic_DNA"/>
</dbReference>
<keyword evidence="4" id="KW-0963">Cytoplasm</keyword>
<feature type="region of interest" description="Disordered" evidence="10">
    <location>
        <begin position="339"/>
        <end position="360"/>
    </location>
</feature>
<accession>A0A653DGZ5</accession>
<evidence type="ECO:0000313" key="12">
    <source>
        <dbReference type="Proteomes" id="UP000410492"/>
    </source>
</evidence>
<evidence type="ECO:0000256" key="9">
    <source>
        <dbReference type="ARBA" id="ARBA00032183"/>
    </source>
</evidence>
<evidence type="ECO:0000256" key="3">
    <source>
        <dbReference type="ARBA" id="ARBA00013738"/>
    </source>
</evidence>
<comment type="similarity">
    <text evidence="2">Belongs to the DRC9 family.</text>
</comment>